<proteinExistence type="predicted"/>
<dbReference type="CDD" id="cd00118">
    <property type="entry name" value="LysM"/>
    <property type="match status" value="1"/>
</dbReference>
<dbReference type="Gene3D" id="3.10.350.10">
    <property type="entry name" value="LysM domain"/>
    <property type="match status" value="1"/>
</dbReference>
<keyword evidence="1" id="KW-1133">Transmembrane helix</keyword>
<dbReference type="InterPro" id="IPR018392">
    <property type="entry name" value="LysM"/>
</dbReference>
<accession>A0A3A1QR39</accession>
<dbReference type="Pfam" id="PF01476">
    <property type="entry name" value="LysM"/>
    <property type="match status" value="1"/>
</dbReference>
<evidence type="ECO:0000313" key="3">
    <source>
        <dbReference type="EMBL" id="RIW28749.1"/>
    </source>
</evidence>
<dbReference type="SMART" id="SM00257">
    <property type="entry name" value="LysM"/>
    <property type="match status" value="1"/>
</dbReference>
<dbReference type="PROSITE" id="PS51782">
    <property type="entry name" value="LYSM"/>
    <property type="match status" value="1"/>
</dbReference>
<dbReference type="AlphaFoldDB" id="A0A3A1QR39"/>
<evidence type="ECO:0000256" key="1">
    <source>
        <dbReference type="SAM" id="Phobius"/>
    </source>
</evidence>
<evidence type="ECO:0000313" key="4">
    <source>
        <dbReference type="Proteomes" id="UP000265801"/>
    </source>
</evidence>
<dbReference type="Proteomes" id="UP000265801">
    <property type="component" value="Unassembled WGS sequence"/>
</dbReference>
<evidence type="ECO:0000259" key="2">
    <source>
        <dbReference type="PROSITE" id="PS51782"/>
    </source>
</evidence>
<keyword evidence="4" id="KW-1185">Reference proteome</keyword>
<feature type="domain" description="LysM" evidence="2">
    <location>
        <begin position="37"/>
        <end position="88"/>
    </location>
</feature>
<dbReference type="InterPro" id="IPR036779">
    <property type="entry name" value="LysM_dom_sf"/>
</dbReference>
<gene>
    <name evidence="3" type="ORF">D3H55_20845</name>
</gene>
<keyword evidence="1" id="KW-0812">Transmembrane</keyword>
<keyword evidence="1" id="KW-0472">Membrane</keyword>
<reference evidence="3 4" key="1">
    <citation type="submission" date="2018-09" db="EMBL/GenBank/DDBJ databases">
        <title>Bacillus saliacetes sp. nov., isolated from Thai shrimp paste (Ka-pi).</title>
        <authorList>
            <person name="Daroonpunt R."/>
            <person name="Tanasupawat S."/>
            <person name="Yiamsombut S."/>
        </authorList>
    </citation>
    <scope>NUCLEOTIDE SEQUENCE [LARGE SCALE GENOMIC DNA]</scope>
    <source>
        <strain evidence="3 4">SKP7-4</strain>
    </source>
</reference>
<comment type="caution">
    <text evidence="3">The sequence shown here is derived from an EMBL/GenBank/DDBJ whole genome shotgun (WGS) entry which is preliminary data.</text>
</comment>
<dbReference type="OrthoDB" id="2679564at2"/>
<dbReference type="SUPFAM" id="SSF54106">
    <property type="entry name" value="LysM domain"/>
    <property type="match status" value="1"/>
</dbReference>
<organism evidence="3 4">
    <name type="scientific">Bacillus salacetis</name>
    <dbReference type="NCBI Taxonomy" id="2315464"/>
    <lineage>
        <taxon>Bacteria</taxon>
        <taxon>Bacillati</taxon>
        <taxon>Bacillota</taxon>
        <taxon>Bacilli</taxon>
        <taxon>Bacillales</taxon>
        <taxon>Bacillaceae</taxon>
        <taxon>Bacillus</taxon>
    </lineage>
</organism>
<sequence>MLVSIWKNYSYVILLMGLVVVMGAVALINAGGTDSYHQVTVQEGDSLWTIAAELSDDYDMSTNDLVEWVSEKNNLATDIIKPGDSLIVPGGEELHITDNNIELASGKE</sequence>
<feature type="transmembrane region" description="Helical" evidence="1">
    <location>
        <begin position="12"/>
        <end position="32"/>
    </location>
</feature>
<dbReference type="RefSeq" id="WP_119549238.1">
    <property type="nucleotide sequence ID" value="NZ_QXIR01000040.1"/>
</dbReference>
<dbReference type="EMBL" id="QXIR01000040">
    <property type="protein sequence ID" value="RIW28749.1"/>
    <property type="molecule type" value="Genomic_DNA"/>
</dbReference>
<name>A0A3A1QR39_9BACI</name>
<protein>
    <submittedName>
        <fullName evidence="3">LysM peptidoglycan-binding domain-containing protein</fullName>
    </submittedName>
</protein>